<name>A0A8J7VU73_9GAMM</name>
<keyword evidence="2" id="KW-0732">Signal</keyword>
<dbReference type="PROSITE" id="PS51257">
    <property type="entry name" value="PROKAR_LIPOPROTEIN"/>
    <property type="match status" value="1"/>
</dbReference>
<evidence type="ECO:0000313" key="5">
    <source>
        <dbReference type="EMBL" id="MBS7457539.1"/>
    </source>
</evidence>
<dbReference type="EMBL" id="JAGQFT020000006">
    <property type="protein sequence ID" value="MBS7457539.1"/>
    <property type="molecule type" value="Genomic_DNA"/>
</dbReference>
<keyword evidence="4" id="KW-0378">Hydrolase</keyword>
<dbReference type="CDD" id="cd08023">
    <property type="entry name" value="GH16_laminarinase_like"/>
    <property type="match status" value="1"/>
</dbReference>
<feature type="domain" description="GH16" evidence="3">
    <location>
        <begin position="46"/>
        <end position="270"/>
    </location>
</feature>
<dbReference type="GO" id="GO:0005975">
    <property type="term" value="P:carbohydrate metabolic process"/>
    <property type="evidence" value="ECO:0007669"/>
    <property type="project" value="InterPro"/>
</dbReference>
<comment type="similarity">
    <text evidence="1">Belongs to the glycosyl hydrolase 16 family.</text>
</comment>
<accession>A0A8J7VU73</accession>
<evidence type="ECO:0000313" key="6">
    <source>
        <dbReference type="Proteomes" id="UP000675747"/>
    </source>
</evidence>
<comment type="caution">
    <text evidence="4">The sequence shown here is derived from an EMBL/GenBank/DDBJ whole genome shotgun (WGS) entry which is preliminary data.</text>
</comment>
<dbReference type="InterPro" id="IPR000757">
    <property type="entry name" value="Beta-glucanase-like"/>
</dbReference>
<protein>
    <submittedName>
        <fullName evidence="4">Glycoside hydrolase family 16 protein</fullName>
    </submittedName>
</protein>
<feature type="chain" id="PRO_5042774212" evidence="2">
    <location>
        <begin position="22"/>
        <end position="290"/>
    </location>
</feature>
<dbReference type="AlphaFoldDB" id="A0A8J7VU73"/>
<dbReference type="PANTHER" id="PTHR10963">
    <property type="entry name" value="GLYCOSYL HYDROLASE-RELATED"/>
    <property type="match status" value="1"/>
</dbReference>
<reference evidence="5 6" key="1">
    <citation type="journal article" date="2021" name="Microbiol. Resour. Announc.">
        <title>Draft Genome Sequence of Coralloluteibacterium stylophorae LMG 29479T.</title>
        <authorList>
            <person name="Karlyshev A.V."/>
            <person name="Kudryashova E.B."/>
            <person name="Ariskina E.V."/>
            <person name="Conroy A.P."/>
            <person name="Abidueva E.Y."/>
        </authorList>
    </citation>
    <scope>NUCLEOTIDE SEQUENCE [LARGE SCALE GENOMIC DNA]</scope>
    <source>
        <strain evidence="5 6">LMG 29479</strain>
    </source>
</reference>
<evidence type="ECO:0000313" key="4">
    <source>
        <dbReference type="EMBL" id="MBR0562997.1"/>
    </source>
</evidence>
<evidence type="ECO:0000256" key="1">
    <source>
        <dbReference type="ARBA" id="ARBA00006865"/>
    </source>
</evidence>
<dbReference type="Pfam" id="PF00722">
    <property type="entry name" value="Glyco_hydro_16"/>
    <property type="match status" value="1"/>
</dbReference>
<dbReference type="Gene3D" id="2.60.120.200">
    <property type="match status" value="1"/>
</dbReference>
<keyword evidence="6" id="KW-1185">Reference proteome</keyword>
<dbReference type="SUPFAM" id="SSF49899">
    <property type="entry name" value="Concanavalin A-like lectins/glucanases"/>
    <property type="match status" value="1"/>
</dbReference>
<organism evidence="4">
    <name type="scientific">Coralloluteibacterium stylophorae</name>
    <dbReference type="NCBI Taxonomy" id="1776034"/>
    <lineage>
        <taxon>Bacteria</taxon>
        <taxon>Pseudomonadati</taxon>
        <taxon>Pseudomonadota</taxon>
        <taxon>Gammaproteobacteria</taxon>
        <taxon>Lysobacterales</taxon>
        <taxon>Lysobacteraceae</taxon>
        <taxon>Coralloluteibacterium</taxon>
    </lineage>
</organism>
<evidence type="ECO:0000256" key="2">
    <source>
        <dbReference type="SAM" id="SignalP"/>
    </source>
</evidence>
<feature type="signal peptide" evidence="2">
    <location>
        <begin position="1"/>
        <end position="21"/>
    </location>
</feature>
<dbReference type="PROSITE" id="PS51762">
    <property type="entry name" value="GH16_2"/>
    <property type="match status" value="1"/>
</dbReference>
<dbReference type="EMBL" id="JAGQFT010000090">
    <property type="protein sequence ID" value="MBR0562997.1"/>
    <property type="molecule type" value="Genomic_DNA"/>
</dbReference>
<evidence type="ECO:0000259" key="3">
    <source>
        <dbReference type="PROSITE" id="PS51762"/>
    </source>
</evidence>
<dbReference type="GO" id="GO:0004553">
    <property type="term" value="F:hydrolase activity, hydrolyzing O-glycosyl compounds"/>
    <property type="evidence" value="ECO:0007669"/>
    <property type="project" value="InterPro"/>
</dbReference>
<dbReference type="RefSeq" id="WP_211926918.1">
    <property type="nucleotide sequence ID" value="NZ_JAGQFT020000006.1"/>
</dbReference>
<dbReference type="InterPro" id="IPR013320">
    <property type="entry name" value="ConA-like_dom_sf"/>
</dbReference>
<reference evidence="4" key="2">
    <citation type="submission" date="2021-04" db="EMBL/GenBank/DDBJ databases">
        <authorList>
            <person name="Karlyshev A.V."/>
        </authorList>
    </citation>
    <scope>NUCLEOTIDE SEQUENCE</scope>
    <source>
        <strain evidence="4">LMG 29479</strain>
    </source>
</reference>
<dbReference type="InterPro" id="IPR050546">
    <property type="entry name" value="Glycosyl_Hydrlase_16"/>
</dbReference>
<dbReference type="PANTHER" id="PTHR10963:SF55">
    <property type="entry name" value="GLYCOSIDE HYDROLASE FAMILY 16 PROTEIN"/>
    <property type="match status" value="1"/>
</dbReference>
<gene>
    <name evidence="5" type="ORF">KB893_010370</name>
    <name evidence="4" type="ORF">KB893_10785</name>
</gene>
<sequence length="290" mass="32634">MNVLRLLIVLLAGTAACVAHAATGDRLDIDQFRLTWEERFDTLDVSAWGTPPARWIAHTPWYGDFGDARFTDPGNGFPFTTRAGVLRIEARKGSDDVWRSGLLSSVDTAGNGFAQKYGYFEARMKFPPGKGVWPSFWLIGRDRVSGASDHTAEIDVVEYYGRAPGEFRSAAHIWPRAGSTVQESHRHNRHEVANSLTANFHTYGVLIGETDTVYYFDRREIWRFPTPPQYRVPMFPLVNLALGGGWPIDETPNPSYLYVDYVRAYSEAPAATKTPARRASFFSRIAPPRR</sequence>
<proteinExistence type="inferred from homology"/>
<dbReference type="Proteomes" id="UP000675747">
    <property type="component" value="Unassembled WGS sequence"/>
</dbReference>